<evidence type="ECO:0000256" key="8">
    <source>
        <dbReference type="SAM" id="SignalP"/>
    </source>
</evidence>
<feature type="domain" description="EMI" evidence="9">
    <location>
        <begin position="66"/>
        <end position="142"/>
    </location>
</feature>
<proteinExistence type="predicted"/>
<evidence type="ECO:0000256" key="4">
    <source>
        <dbReference type="ARBA" id="ARBA00022729"/>
    </source>
</evidence>
<feature type="region of interest" description="Disordered" evidence="7">
    <location>
        <begin position="434"/>
        <end position="460"/>
    </location>
</feature>
<keyword evidence="2" id="KW-0964">Secreted</keyword>
<dbReference type="Ensembl" id="ENSAOCT00000033132.2">
    <property type="protein sequence ID" value="ENSAOCP00000018437.2"/>
    <property type="gene ID" value="ENSAOCG00000023644.2"/>
</dbReference>
<keyword evidence="5" id="KW-1015">Disulfide bond</keyword>
<evidence type="ECO:0000313" key="10">
    <source>
        <dbReference type="Ensembl" id="ENSAOCP00000018437.2"/>
    </source>
</evidence>
<feature type="compositionally biased region" description="Pro residues" evidence="7">
    <location>
        <begin position="442"/>
        <end position="457"/>
    </location>
</feature>
<dbReference type="InterPro" id="IPR011489">
    <property type="entry name" value="EMI_domain"/>
</dbReference>
<dbReference type="Proteomes" id="UP001501940">
    <property type="component" value="Chromosome 16"/>
</dbReference>
<reference evidence="10 11" key="1">
    <citation type="submission" date="2022-01" db="EMBL/GenBank/DDBJ databases">
        <title>A chromosome-scale genome assembly of the false clownfish, Amphiprion ocellaris.</title>
        <authorList>
            <person name="Ryu T."/>
        </authorList>
    </citation>
    <scope>NUCLEOTIDE SEQUENCE [LARGE SCALE GENOMIC DNA]</scope>
</reference>
<keyword evidence="3" id="KW-0272">Extracellular matrix</keyword>
<dbReference type="PANTHER" id="PTHR15427">
    <property type="entry name" value="EMILIN ELASTIN MICROFIBRIL INTERFACE-LOCATED PROTEIN ELASTIN MICROFIBRIL INTERFACER"/>
    <property type="match status" value="1"/>
</dbReference>
<dbReference type="STRING" id="80972.ENSAOCP00000018437"/>
<evidence type="ECO:0000313" key="11">
    <source>
        <dbReference type="Proteomes" id="UP001501940"/>
    </source>
</evidence>
<keyword evidence="6" id="KW-0175">Coiled coil</keyword>
<dbReference type="Pfam" id="PF07546">
    <property type="entry name" value="EMI"/>
    <property type="match status" value="1"/>
</dbReference>
<keyword evidence="4 8" id="KW-0732">Signal</keyword>
<feature type="compositionally biased region" description="Polar residues" evidence="7">
    <location>
        <begin position="202"/>
        <end position="213"/>
    </location>
</feature>
<feature type="coiled-coil region" evidence="6">
    <location>
        <begin position="317"/>
        <end position="379"/>
    </location>
</feature>
<dbReference type="PANTHER" id="PTHR15427:SF40">
    <property type="entry name" value="MULTIMERIN-2 PRECURSOR"/>
    <property type="match status" value="1"/>
</dbReference>
<evidence type="ECO:0000256" key="6">
    <source>
        <dbReference type="SAM" id="Coils"/>
    </source>
</evidence>
<dbReference type="PROSITE" id="PS51041">
    <property type="entry name" value="EMI"/>
    <property type="match status" value="1"/>
</dbReference>
<keyword evidence="11" id="KW-1185">Reference proteome</keyword>
<accession>A0A3Q1BUI1</accession>
<organism evidence="10 11">
    <name type="scientific">Amphiprion ocellaris</name>
    <name type="common">Clown anemonefish</name>
    <dbReference type="NCBI Taxonomy" id="80972"/>
    <lineage>
        <taxon>Eukaryota</taxon>
        <taxon>Metazoa</taxon>
        <taxon>Chordata</taxon>
        <taxon>Craniata</taxon>
        <taxon>Vertebrata</taxon>
        <taxon>Euteleostomi</taxon>
        <taxon>Actinopterygii</taxon>
        <taxon>Neopterygii</taxon>
        <taxon>Teleostei</taxon>
        <taxon>Neoteleostei</taxon>
        <taxon>Acanthomorphata</taxon>
        <taxon>Ovalentaria</taxon>
        <taxon>Pomacentridae</taxon>
        <taxon>Amphiprion</taxon>
    </lineage>
</organism>
<dbReference type="OMA" id="VMERFNH"/>
<feature type="region of interest" description="Disordered" evidence="7">
    <location>
        <begin position="25"/>
        <end position="61"/>
    </location>
</feature>
<dbReference type="AlphaFoldDB" id="A0A3Q1BUI1"/>
<feature type="region of interest" description="Disordered" evidence="7">
    <location>
        <begin position="202"/>
        <end position="255"/>
    </location>
</feature>
<evidence type="ECO:0000256" key="3">
    <source>
        <dbReference type="ARBA" id="ARBA00022530"/>
    </source>
</evidence>
<evidence type="ECO:0000256" key="2">
    <source>
        <dbReference type="ARBA" id="ARBA00022525"/>
    </source>
</evidence>
<feature type="signal peptide" evidence="8">
    <location>
        <begin position="1"/>
        <end position="23"/>
    </location>
</feature>
<dbReference type="GO" id="GO:0005576">
    <property type="term" value="C:extracellular region"/>
    <property type="evidence" value="ECO:0007669"/>
    <property type="project" value="UniProtKB-SubCell"/>
</dbReference>
<name>A0A3Q1BUI1_AMPOC</name>
<feature type="compositionally biased region" description="Basic and acidic residues" evidence="7">
    <location>
        <begin position="891"/>
        <end position="906"/>
    </location>
</feature>
<dbReference type="SUPFAM" id="SSF49842">
    <property type="entry name" value="TNF-like"/>
    <property type="match status" value="1"/>
</dbReference>
<reference evidence="10" key="2">
    <citation type="submission" date="2025-08" db="UniProtKB">
        <authorList>
            <consortium name="Ensembl"/>
        </authorList>
    </citation>
    <scope>IDENTIFICATION</scope>
</reference>
<sequence length="1051" mass="117084">MMAVGELVLVLGLLVSAHCEVRARDPEVEEEEEELGGRTGGGVFSPHQGGTEDPQMGGTGSYPSRTGNWCPFVQERVVTTVVVCGIEKYTIRSQSPCPSGSPNCQLVMYKLSTRPIYKEKPKIVTSLLWRCCPGHGGRNCEDTVSDPQLDSGSLGLITVSEPERIEVQAPAVKDRLQLQQADLNREQNDYQVAAQALYDNSYANTQPEPNTSQPPVGPGHNPHHAPHHGMSTHNRHRQQDPLRPQEPYRPQELHRPQEPYRPQELHRPQEHHRPAVDEVVAATLPYPDVPAALPVPHMMALVMSQLQPVLEGFNRSLEHLSRQVGDLARDVAQLKSSQLEAELQAGPPEGVEEPLEDKLDEAFHHIRELRRQVESQRSDMENRLHSQHAMLHYNLTSFKTDIDMKLKRHQKMLQVSLQTINATLSELKFDQDQITEDEPQDHLPPPSPPPPRPPPPSDTSALWEAIERLDNMVVNNTVKVNGLTEDVEGTSGSVQQLRQHMKELEKLINNTARKSQVLFMETGLEVEDAKVSVLRRVDELAGNLTQQDQRLQEMDVDVDYLYTILYKHNTTTDCDCKALKAAVARLERGVANVTELANENRLALEENSEGGAGQWGGASDWEPAVEALQHGLQQVKESLNSEQTTTRILDLSLTQLSDSVSGLTEADIKLNARMEHLSASFNSLLKDAIRHSEVLELLLGEEVLEFLDWPLQEQEANSVPVLKEQLRQLQEQLKGHDENIRTLQSGGTGVREEVPSADQPPSSSSSSNPLQDDWLPGDMRRSISGLPARERQLLLQGSDLWNLEKTVEELQQKLLRLEERPCPCPNISTNREAPPGGLEAKLQAEVMWLKRGLEEHLRVFKNVFSNADRLVGAEVTLDLDKLFQLLKNKDEKKDRKRGGGREESGRGGRHRNRRDSSGVSIPSDQSEGSLLFVAGSPVSVSNSGIIFEPSLNRGHIYSDGGTFTAPGDGLYLFLLTLDLRPGPAHVVLRRGRGGRAAVSLQRRNVAEAGLFTGTGLLLLREGEEVRLELKEGQWEESEDNVFAGLLLHRTT</sequence>
<reference evidence="10" key="3">
    <citation type="submission" date="2025-09" db="UniProtKB">
        <authorList>
            <consortium name="Ensembl"/>
        </authorList>
    </citation>
    <scope>IDENTIFICATION</scope>
</reference>
<dbReference type="InterPro" id="IPR050392">
    <property type="entry name" value="Collagen/C1q_domain"/>
</dbReference>
<feature type="region of interest" description="Disordered" evidence="7">
    <location>
        <begin position="891"/>
        <end position="924"/>
    </location>
</feature>
<protein>
    <recommendedName>
        <fullName evidence="9">EMI domain-containing protein</fullName>
    </recommendedName>
</protein>
<dbReference type="Gene3D" id="2.60.120.40">
    <property type="match status" value="1"/>
</dbReference>
<feature type="region of interest" description="Disordered" evidence="7">
    <location>
        <begin position="733"/>
        <end position="781"/>
    </location>
</feature>
<comment type="subcellular location">
    <subcellularLocation>
        <location evidence="1">Secreted</location>
        <location evidence="1">Extracellular space</location>
        <location evidence="1">Extracellular matrix</location>
    </subcellularLocation>
</comment>
<evidence type="ECO:0000256" key="7">
    <source>
        <dbReference type="SAM" id="MobiDB-lite"/>
    </source>
</evidence>
<evidence type="ECO:0000256" key="1">
    <source>
        <dbReference type="ARBA" id="ARBA00004498"/>
    </source>
</evidence>
<evidence type="ECO:0000259" key="9">
    <source>
        <dbReference type="PROSITE" id="PS51041"/>
    </source>
</evidence>
<dbReference type="InterPro" id="IPR008983">
    <property type="entry name" value="Tumour_necrosis_fac-like_dom"/>
</dbReference>
<dbReference type="GeneTree" id="ENSGT01030000234633"/>
<evidence type="ECO:0000256" key="5">
    <source>
        <dbReference type="ARBA" id="ARBA00023157"/>
    </source>
</evidence>
<feature type="chain" id="PRO_5043377558" description="EMI domain-containing protein" evidence="8">
    <location>
        <begin position="24"/>
        <end position="1051"/>
    </location>
</feature>